<keyword evidence="8 10" id="KW-0346">Stress response</keyword>
<evidence type="ECO:0000259" key="17">
    <source>
        <dbReference type="PROSITE" id="PS51786"/>
    </source>
</evidence>
<evidence type="ECO:0000256" key="13">
    <source>
        <dbReference type="PIRSR" id="PIRSR001174-2"/>
    </source>
</evidence>
<dbReference type="SUPFAM" id="SSF88697">
    <property type="entry name" value="PUA domain-like"/>
    <property type="match status" value="1"/>
</dbReference>
<evidence type="ECO:0000259" key="18">
    <source>
        <dbReference type="PROSITE" id="PS51787"/>
    </source>
</evidence>
<comment type="induction">
    <text evidence="10">By heat shock.</text>
</comment>
<keyword evidence="6 10" id="KW-0720">Serine protease</keyword>
<comment type="similarity">
    <text evidence="10 11 14 15">Belongs to the peptidase S16 family.</text>
</comment>
<organism evidence="19 20">
    <name type="scientific">Polaribacter cellanae</name>
    <dbReference type="NCBI Taxonomy" id="2818493"/>
    <lineage>
        <taxon>Bacteria</taxon>
        <taxon>Pseudomonadati</taxon>
        <taxon>Bacteroidota</taxon>
        <taxon>Flavobacteriia</taxon>
        <taxon>Flavobacteriales</taxon>
        <taxon>Flavobacteriaceae</taxon>
    </lineage>
</organism>
<dbReference type="GO" id="GO:0005524">
    <property type="term" value="F:ATP binding"/>
    <property type="evidence" value="ECO:0007669"/>
    <property type="project" value="UniProtKB-UniRule"/>
</dbReference>
<dbReference type="SMART" id="SM00382">
    <property type="entry name" value="AAA"/>
    <property type="match status" value="1"/>
</dbReference>
<dbReference type="EC" id="3.4.21.53" evidence="10 11"/>
<dbReference type="AlphaFoldDB" id="A0A975CS95"/>
<dbReference type="Proteomes" id="UP000663920">
    <property type="component" value="Chromosome"/>
</dbReference>
<comment type="catalytic activity">
    <reaction evidence="9 10 11 14">
        <text>Hydrolysis of proteins in presence of ATP.</text>
        <dbReference type="EC" id="3.4.21.53"/>
    </reaction>
</comment>
<dbReference type="PRINTS" id="PR00830">
    <property type="entry name" value="ENDOLAPTASE"/>
</dbReference>
<dbReference type="InterPro" id="IPR014721">
    <property type="entry name" value="Ribsml_uS5_D2-typ_fold_subgr"/>
</dbReference>
<evidence type="ECO:0000313" key="19">
    <source>
        <dbReference type="EMBL" id="QTE24445.1"/>
    </source>
</evidence>
<protein>
    <recommendedName>
        <fullName evidence="10 11">Lon protease</fullName>
        <ecNumber evidence="10 11">3.4.21.53</ecNumber>
    </recommendedName>
    <alternativeName>
        <fullName evidence="10">ATP-dependent protease La</fullName>
    </alternativeName>
</protein>
<feature type="coiled-coil region" evidence="16">
    <location>
        <begin position="232"/>
        <end position="266"/>
    </location>
</feature>
<evidence type="ECO:0000256" key="6">
    <source>
        <dbReference type="ARBA" id="ARBA00022825"/>
    </source>
</evidence>
<dbReference type="Pfam" id="PF00004">
    <property type="entry name" value="AAA"/>
    <property type="match status" value="1"/>
</dbReference>
<reference evidence="19 20" key="1">
    <citation type="submission" date="2021-03" db="EMBL/GenBank/DDBJ databases">
        <title>Complete genome of Polaribacter_sp.SM13.</title>
        <authorList>
            <person name="Jeong S.W."/>
            <person name="Bae J.W."/>
        </authorList>
    </citation>
    <scope>NUCLEOTIDE SEQUENCE [LARGE SCALE GENOMIC DNA]</scope>
    <source>
        <strain evidence="19 20">SM13</strain>
    </source>
</reference>
<dbReference type="InterPro" id="IPR027065">
    <property type="entry name" value="Lon_Prtase"/>
</dbReference>
<comment type="subunit">
    <text evidence="10 11">Homohexamer. Organized in a ring with a central cavity.</text>
</comment>
<keyword evidence="4 10" id="KW-0547">Nucleotide-binding</keyword>
<evidence type="ECO:0000256" key="8">
    <source>
        <dbReference type="ARBA" id="ARBA00023016"/>
    </source>
</evidence>
<dbReference type="InterPro" id="IPR046336">
    <property type="entry name" value="Lon_prtase_N_sf"/>
</dbReference>
<name>A0A975CS95_9FLAO</name>
<dbReference type="InterPro" id="IPR004815">
    <property type="entry name" value="Lon_bac/euk-typ"/>
</dbReference>
<dbReference type="SUPFAM" id="SSF54211">
    <property type="entry name" value="Ribosomal protein S5 domain 2-like"/>
    <property type="match status" value="1"/>
</dbReference>
<dbReference type="FunFam" id="3.40.50.300:FF:000021">
    <property type="entry name" value="Lon protease homolog"/>
    <property type="match status" value="1"/>
</dbReference>
<dbReference type="InterPro" id="IPR015947">
    <property type="entry name" value="PUA-like_sf"/>
</dbReference>
<keyword evidence="7 10" id="KW-0067">ATP-binding</keyword>
<evidence type="ECO:0000256" key="3">
    <source>
        <dbReference type="ARBA" id="ARBA00022670"/>
    </source>
</evidence>
<dbReference type="GO" id="GO:0004176">
    <property type="term" value="F:ATP-dependent peptidase activity"/>
    <property type="evidence" value="ECO:0007669"/>
    <property type="project" value="UniProtKB-UniRule"/>
</dbReference>
<dbReference type="GO" id="GO:0016887">
    <property type="term" value="F:ATP hydrolysis activity"/>
    <property type="evidence" value="ECO:0007669"/>
    <property type="project" value="UniProtKB-UniRule"/>
</dbReference>
<dbReference type="InterPro" id="IPR054594">
    <property type="entry name" value="Lon_lid"/>
</dbReference>
<dbReference type="GO" id="GO:0006515">
    <property type="term" value="P:protein quality control for misfolded or incompletely synthesized proteins"/>
    <property type="evidence" value="ECO:0007669"/>
    <property type="project" value="UniProtKB-UniRule"/>
</dbReference>
<dbReference type="InterPro" id="IPR008269">
    <property type="entry name" value="Lon_proteolytic"/>
</dbReference>
<dbReference type="Gene3D" id="3.30.230.10">
    <property type="match status" value="1"/>
</dbReference>
<dbReference type="InterPro" id="IPR003959">
    <property type="entry name" value="ATPase_AAA_core"/>
</dbReference>
<dbReference type="PANTHER" id="PTHR10046">
    <property type="entry name" value="ATP DEPENDENT LON PROTEASE FAMILY MEMBER"/>
    <property type="match status" value="1"/>
</dbReference>
<evidence type="ECO:0000256" key="15">
    <source>
        <dbReference type="RuleBase" id="RU000591"/>
    </source>
</evidence>
<dbReference type="PROSITE" id="PS51786">
    <property type="entry name" value="LON_PROTEOLYTIC"/>
    <property type="match status" value="1"/>
</dbReference>
<dbReference type="Gene3D" id="1.20.5.5270">
    <property type="match status" value="1"/>
</dbReference>
<dbReference type="CDD" id="cd19500">
    <property type="entry name" value="RecA-like_Lon"/>
    <property type="match status" value="1"/>
</dbReference>
<evidence type="ECO:0000256" key="9">
    <source>
        <dbReference type="ARBA" id="ARBA00050665"/>
    </source>
</evidence>
<dbReference type="Gene3D" id="1.20.58.1480">
    <property type="match status" value="1"/>
</dbReference>
<dbReference type="HAMAP" id="MF_01973">
    <property type="entry name" value="lon_bact"/>
    <property type="match status" value="1"/>
</dbReference>
<evidence type="ECO:0000256" key="12">
    <source>
        <dbReference type="PIRSR" id="PIRSR001174-1"/>
    </source>
</evidence>
<evidence type="ECO:0000256" key="7">
    <source>
        <dbReference type="ARBA" id="ARBA00022840"/>
    </source>
</evidence>
<evidence type="ECO:0000256" key="1">
    <source>
        <dbReference type="ARBA" id="ARBA00004496"/>
    </source>
</evidence>
<dbReference type="NCBIfam" id="TIGR00763">
    <property type="entry name" value="lon"/>
    <property type="match status" value="1"/>
</dbReference>
<dbReference type="InterPro" id="IPR003593">
    <property type="entry name" value="AAA+_ATPase"/>
</dbReference>
<dbReference type="InterPro" id="IPR027417">
    <property type="entry name" value="P-loop_NTPase"/>
</dbReference>
<dbReference type="RefSeq" id="WP_208080416.1">
    <property type="nucleotide sequence ID" value="NZ_CP071869.1"/>
</dbReference>
<dbReference type="SMART" id="SM00464">
    <property type="entry name" value="LON"/>
    <property type="match status" value="1"/>
</dbReference>
<dbReference type="GO" id="GO:0004252">
    <property type="term" value="F:serine-type endopeptidase activity"/>
    <property type="evidence" value="ECO:0007669"/>
    <property type="project" value="UniProtKB-UniRule"/>
</dbReference>
<keyword evidence="20" id="KW-1185">Reference proteome</keyword>
<dbReference type="InterPro" id="IPR020568">
    <property type="entry name" value="Ribosomal_Su5_D2-typ_SF"/>
</dbReference>
<dbReference type="Pfam" id="PF02190">
    <property type="entry name" value="LON_substr_bdg"/>
    <property type="match status" value="1"/>
</dbReference>
<feature type="binding site" evidence="10 13">
    <location>
        <begin position="397"/>
        <end position="404"/>
    </location>
    <ligand>
        <name>ATP</name>
        <dbReference type="ChEBI" id="CHEBI:30616"/>
    </ligand>
</feature>
<dbReference type="Gene3D" id="3.40.50.300">
    <property type="entry name" value="P-loop containing nucleotide triphosphate hydrolases"/>
    <property type="match status" value="1"/>
</dbReference>
<feature type="domain" description="Lon N-terminal" evidence="18">
    <location>
        <begin position="51"/>
        <end position="246"/>
    </location>
</feature>
<dbReference type="Pfam" id="PF22667">
    <property type="entry name" value="Lon_lid"/>
    <property type="match status" value="1"/>
</dbReference>
<evidence type="ECO:0000256" key="10">
    <source>
        <dbReference type="HAMAP-Rule" id="MF_01973"/>
    </source>
</evidence>
<keyword evidence="5 10" id="KW-0378">Hydrolase</keyword>
<dbReference type="InterPro" id="IPR027543">
    <property type="entry name" value="Lon_bac"/>
</dbReference>
<keyword evidence="2 10" id="KW-0963">Cytoplasm</keyword>
<dbReference type="KEGG" id="pcea:J3359_05100"/>
<proteinExistence type="evidence at transcript level"/>
<sequence length="823" mass="92758">MTDIKKMSKPKVMRLDNMSLHSMLNEDSELIPLMTPEDEEIINNESVPEILPILPLRNTVLFPGVVIPITAGRDQSIQLIKDANKGDKVIGVVAQKNEEVEEPSLKDIHTTGVVAQILRVLKMPDGNTTVIIQGKKRFEIDTLIQDKPYLKATVKEAFEDKVINDKKEFEAIIDSIKEQALEVIKENPILPSEASFAIKNIQSSSFLVSFISSNMDLSVLQKQVILEKDNLKERALLTLKNLNKELQKLKLRNDIQSKTREDLDQQQKEYYLHQQLKTIQEELGGVSNDQELEEMRTKGKAKKWTKEVEKTFEKELGRLKRMNPQMAEYGVQRSYLELLLELPWGEYTKDKFDLKRATKILNRDHFGLDKVKDRIIEHLAVLKLRNDMKSPILCLYGPPGVGKTSLGKSVAEALGRKYVRMSLGGLRDEAEIRGHRKTYIGAMPGRLIQNLKKAESSNPVFVLDEIDKLGQSHQGDPSSAMLEVLDPEQNESFYDNYLEVGYDLSKILFIATANNLGQIPWALRDRMEIINVTGYTIEEKIEIAKRHLLPKQLKEHGLSTEHLKIGKKQLEQIVEGYTRESGVRGLEKKIAKMVRFAAKSIALEEEYNISITSEDVEKILGTPRNRDKYENNGVAGVVTGLAWTSVGGDILFIESILSKGKGTLSITGNLGNVMKESATIALQYIKSNAEEFGIKPETMEKYNVHIHVPEGATPKDGPSAGITMLTSLVSSYTQRKVKNKLAMTGEITLRGKVLPVGGIKEKILAAKRANIKEIILCEDNRKDILEINESYLKGLTFHYVSDMKQVIEIALTKQKVQNAKKLV</sequence>
<evidence type="ECO:0000256" key="11">
    <source>
        <dbReference type="PIRNR" id="PIRNR001174"/>
    </source>
</evidence>
<gene>
    <name evidence="10 19" type="primary">lon</name>
    <name evidence="19" type="ORF">J3359_05100</name>
</gene>
<dbReference type="SUPFAM" id="SSF52540">
    <property type="entry name" value="P-loop containing nucleoside triphosphate hydrolases"/>
    <property type="match status" value="1"/>
</dbReference>
<dbReference type="InterPro" id="IPR008268">
    <property type="entry name" value="Peptidase_S16_AS"/>
</dbReference>
<dbReference type="Gene3D" id="2.30.130.40">
    <property type="entry name" value="LON domain-like"/>
    <property type="match status" value="1"/>
</dbReference>
<dbReference type="Pfam" id="PF05362">
    <property type="entry name" value="Lon_C"/>
    <property type="match status" value="1"/>
</dbReference>
<dbReference type="InterPro" id="IPR003111">
    <property type="entry name" value="Lon_prtase_N"/>
</dbReference>
<feature type="active site" evidence="10 12">
    <location>
        <position position="762"/>
    </location>
</feature>
<keyword evidence="16" id="KW-0175">Coiled coil</keyword>
<evidence type="ECO:0000256" key="16">
    <source>
        <dbReference type="SAM" id="Coils"/>
    </source>
</evidence>
<dbReference type="GO" id="GO:0043565">
    <property type="term" value="F:sequence-specific DNA binding"/>
    <property type="evidence" value="ECO:0007669"/>
    <property type="project" value="UniProtKB-UniRule"/>
</dbReference>
<evidence type="ECO:0000256" key="5">
    <source>
        <dbReference type="ARBA" id="ARBA00022801"/>
    </source>
</evidence>
<accession>A0A975CS95</accession>
<evidence type="ECO:0000313" key="20">
    <source>
        <dbReference type="Proteomes" id="UP000663920"/>
    </source>
</evidence>
<evidence type="ECO:0000256" key="2">
    <source>
        <dbReference type="ARBA" id="ARBA00022490"/>
    </source>
</evidence>
<comment type="function">
    <text evidence="10">ATP-dependent serine protease that mediates the selective degradation of mutant and abnormal proteins as well as certain short-lived regulatory proteins. Required for cellular homeostasis and for survival from DNA damage and developmental changes induced by stress. Degrades polypeptides processively to yield small peptide fragments that are 5 to 10 amino acids long. Binds to DNA in a double-stranded, site-specific manner.</text>
</comment>
<dbReference type="PIRSF" id="PIRSF001174">
    <property type="entry name" value="Lon_proteas"/>
    <property type="match status" value="1"/>
</dbReference>
<evidence type="ECO:0000256" key="14">
    <source>
        <dbReference type="PROSITE-ProRule" id="PRU01122"/>
    </source>
</evidence>
<feature type="domain" description="Lon proteolytic" evidence="17">
    <location>
        <begin position="632"/>
        <end position="813"/>
    </location>
</feature>
<dbReference type="Gene3D" id="1.10.8.60">
    <property type="match status" value="1"/>
</dbReference>
<dbReference type="EMBL" id="CP071869">
    <property type="protein sequence ID" value="QTE24445.1"/>
    <property type="molecule type" value="Genomic_DNA"/>
</dbReference>
<feature type="active site" evidence="10 12">
    <location>
        <position position="719"/>
    </location>
</feature>
<dbReference type="PROSITE" id="PS01046">
    <property type="entry name" value="LON_SER"/>
    <property type="match status" value="1"/>
</dbReference>
<comment type="subcellular location">
    <subcellularLocation>
        <location evidence="1 10 11">Cytoplasm</location>
    </subcellularLocation>
</comment>
<dbReference type="GO" id="GO:0034605">
    <property type="term" value="P:cellular response to heat"/>
    <property type="evidence" value="ECO:0007669"/>
    <property type="project" value="UniProtKB-UniRule"/>
</dbReference>
<dbReference type="PROSITE" id="PS51787">
    <property type="entry name" value="LON_N"/>
    <property type="match status" value="1"/>
</dbReference>
<evidence type="ECO:0000256" key="4">
    <source>
        <dbReference type="ARBA" id="ARBA00022741"/>
    </source>
</evidence>
<keyword evidence="3 10" id="KW-0645">Protease</keyword>
<dbReference type="GO" id="GO:0005737">
    <property type="term" value="C:cytoplasm"/>
    <property type="evidence" value="ECO:0007669"/>
    <property type="project" value="UniProtKB-SubCell"/>
</dbReference>